<feature type="transmembrane region" description="Helical" evidence="1">
    <location>
        <begin position="7"/>
        <end position="24"/>
    </location>
</feature>
<sequence>MKQRNELVEFIVGLAMLVIGLYLFTGRVSVSSSFFSSGIYYGTVRIPTGAVFVPFIIGIIMVFAKPESFLSKLVAGLGVLIILVSIIMSVNIRLETISLYEWLLYIIAIFGGLGLVCRIVFAKPKNGEKE</sequence>
<dbReference type="RefSeq" id="WP_073291472.1">
    <property type="nucleotide sequence ID" value="NZ_FRCP01000027.1"/>
</dbReference>
<dbReference type="Proteomes" id="UP000184038">
    <property type="component" value="Unassembled WGS sequence"/>
</dbReference>
<reference evidence="2 3" key="1">
    <citation type="submission" date="2016-11" db="EMBL/GenBank/DDBJ databases">
        <authorList>
            <person name="Jaros S."/>
            <person name="Januszkiewicz K."/>
            <person name="Wedrychowicz H."/>
        </authorList>
    </citation>
    <scope>NUCLEOTIDE SEQUENCE [LARGE SCALE GENOMIC DNA]</scope>
    <source>
        <strain evidence="2 3">DSM 15930</strain>
    </source>
</reference>
<dbReference type="AlphaFoldDB" id="A0A1M7NDG7"/>
<gene>
    <name evidence="2" type="ORF">SAMN02746066_04406</name>
</gene>
<evidence type="ECO:0000313" key="2">
    <source>
        <dbReference type="EMBL" id="SHN01780.1"/>
    </source>
</evidence>
<keyword evidence="1" id="KW-0812">Transmembrane</keyword>
<keyword evidence="1" id="KW-0472">Membrane</keyword>
<dbReference type="OrthoDB" id="2058376at2"/>
<dbReference type="EMBL" id="FRCP01000027">
    <property type="protein sequence ID" value="SHN01780.1"/>
    <property type="molecule type" value="Genomic_DNA"/>
</dbReference>
<protein>
    <submittedName>
        <fullName evidence="2">Uncharacterized protein</fullName>
    </submittedName>
</protein>
<evidence type="ECO:0000256" key="1">
    <source>
        <dbReference type="SAM" id="Phobius"/>
    </source>
</evidence>
<evidence type="ECO:0000313" key="3">
    <source>
        <dbReference type="Proteomes" id="UP000184038"/>
    </source>
</evidence>
<accession>A0A1M7NDG7</accession>
<name>A0A1M7NDG7_9FIRM</name>
<proteinExistence type="predicted"/>
<feature type="transmembrane region" description="Helical" evidence="1">
    <location>
        <begin position="70"/>
        <end position="90"/>
    </location>
</feature>
<organism evidence="2 3">
    <name type="scientific">Anaerosporobacter mobilis DSM 15930</name>
    <dbReference type="NCBI Taxonomy" id="1120996"/>
    <lineage>
        <taxon>Bacteria</taxon>
        <taxon>Bacillati</taxon>
        <taxon>Bacillota</taxon>
        <taxon>Clostridia</taxon>
        <taxon>Lachnospirales</taxon>
        <taxon>Lachnospiraceae</taxon>
        <taxon>Anaerosporobacter</taxon>
    </lineage>
</organism>
<keyword evidence="3" id="KW-1185">Reference proteome</keyword>
<feature type="transmembrane region" description="Helical" evidence="1">
    <location>
        <begin position="44"/>
        <end position="63"/>
    </location>
</feature>
<keyword evidence="1" id="KW-1133">Transmembrane helix</keyword>
<feature type="transmembrane region" description="Helical" evidence="1">
    <location>
        <begin position="102"/>
        <end position="121"/>
    </location>
</feature>